<dbReference type="GO" id="GO:0051082">
    <property type="term" value="F:unfolded protein binding"/>
    <property type="evidence" value="ECO:0007669"/>
    <property type="project" value="TreeGrafter"/>
</dbReference>
<reference evidence="5" key="1">
    <citation type="submission" date="2021-06" db="EMBL/GenBank/DDBJ databases">
        <authorList>
            <person name="Hodson N. C."/>
            <person name="Mongue J. A."/>
            <person name="Jaron S. K."/>
        </authorList>
    </citation>
    <scope>NUCLEOTIDE SEQUENCE</scope>
</reference>
<dbReference type="AlphaFoldDB" id="A0A8J2LL66"/>
<comment type="caution">
    <text evidence="5">The sequence shown here is derived from an EMBL/GenBank/DDBJ whole genome shotgun (WGS) entry which is preliminary data.</text>
</comment>
<name>A0A8J2LL66_9HEXA</name>
<feature type="compositionally biased region" description="Basic and acidic residues" evidence="2">
    <location>
        <begin position="70"/>
        <end position="99"/>
    </location>
</feature>
<keyword evidence="6" id="KW-1185">Reference proteome</keyword>
<evidence type="ECO:0000313" key="6">
    <source>
        <dbReference type="Proteomes" id="UP000708208"/>
    </source>
</evidence>
<evidence type="ECO:0000313" key="5">
    <source>
        <dbReference type="EMBL" id="CAG7824225.1"/>
    </source>
</evidence>
<feature type="domain" description="Nuclear migration protein nudC" evidence="4">
    <location>
        <begin position="111"/>
        <end position="162"/>
    </location>
</feature>
<feature type="compositionally biased region" description="Basic and acidic residues" evidence="2">
    <location>
        <begin position="122"/>
        <end position="142"/>
    </location>
</feature>
<gene>
    <name evidence="5" type="ORF">AFUS01_LOCUS34394</name>
</gene>
<dbReference type="InterPro" id="IPR032572">
    <property type="entry name" value="NuDC"/>
</dbReference>
<dbReference type="PANTHER" id="PTHR12356">
    <property type="entry name" value="NUCLEAR MOVEMENT PROTEIN NUDC"/>
    <property type="match status" value="1"/>
</dbReference>
<dbReference type="InterPro" id="IPR037898">
    <property type="entry name" value="NudC_fam"/>
</dbReference>
<evidence type="ECO:0000256" key="2">
    <source>
        <dbReference type="SAM" id="MobiDB-lite"/>
    </source>
</evidence>
<sequence length="191" mass="21245">MAPIDPEAFDGMLMAMAQQHEGGVQDLLDTIFSFLARKTDFYTGASTGAAKKMILEKFEKYGADAIRAEEKKKKELEDANRKQKERAERERLKLAEEAKQATGTAAGDAPSSITELTDEEAEKLQKELEAKEQAKHSGKDESEQPSTSKSEEKEDDEDENDKGKMKPNAGNGGDLPNYRWTQTLSEVEVQN</sequence>
<evidence type="ECO:0008006" key="7">
    <source>
        <dbReference type="Google" id="ProtNLM"/>
    </source>
</evidence>
<dbReference type="InterPro" id="IPR025934">
    <property type="entry name" value="NudC_N_dom"/>
</dbReference>
<keyword evidence="1" id="KW-0175">Coiled coil</keyword>
<dbReference type="Pfam" id="PF16273">
    <property type="entry name" value="NuDC"/>
    <property type="match status" value="1"/>
</dbReference>
<proteinExistence type="predicted"/>
<accession>A0A8J2LL66</accession>
<evidence type="ECO:0000259" key="3">
    <source>
        <dbReference type="Pfam" id="PF14050"/>
    </source>
</evidence>
<dbReference type="GO" id="GO:0005737">
    <property type="term" value="C:cytoplasm"/>
    <property type="evidence" value="ECO:0007669"/>
    <property type="project" value="TreeGrafter"/>
</dbReference>
<dbReference type="Proteomes" id="UP000708208">
    <property type="component" value="Unassembled WGS sequence"/>
</dbReference>
<evidence type="ECO:0000256" key="1">
    <source>
        <dbReference type="ARBA" id="ARBA00023054"/>
    </source>
</evidence>
<feature type="region of interest" description="Disordered" evidence="2">
    <location>
        <begin position="70"/>
        <end position="191"/>
    </location>
</feature>
<evidence type="ECO:0000259" key="4">
    <source>
        <dbReference type="Pfam" id="PF16273"/>
    </source>
</evidence>
<dbReference type="Pfam" id="PF14050">
    <property type="entry name" value="Nudc_N"/>
    <property type="match status" value="1"/>
</dbReference>
<organism evidence="5 6">
    <name type="scientific">Allacma fusca</name>
    <dbReference type="NCBI Taxonomy" id="39272"/>
    <lineage>
        <taxon>Eukaryota</taxon>
        <taxon>Metazoa</taxon>
        <taxon>Ecdysozoa</taxon>
        <taxon>Arthropoda</taxon>
        <taxon>Hexapoda</taxon>
        <taxon>Collembola</taxon>
        <taxon>Symphypleona</taxon>
        <taxon>Sminthuridae</taxon>
        <taxon>Allacma</taxon>
    </lineage>
</organism>
<dbReference type="OrthoDB" id="416217at2759"/>
<feature type="domain" description="NudC N-terminal" evidence="3">
    <location>
        <begin position="9"/>
        <end position="51"/>
    </location>
</feature>
<dbReference type="GO" id="GO:0006457">
    <property type="term" value="P:protein folding"/>
    <property type="evidence" value="ECO:0007669"/>
    <property type="project" value="TreeGrafter"/>
</dbReference>
<dbReference type="EMBL" id="CAJVCH010532062">
    <property type="protein sequence ID" value="CAG7824225.1"/>
    <property type="molecule type" value="Genomic_DNA"/>
</dbReference>
<feature type="compositionally biased region" description="Polar residues" evidence="2">
    <location>
        <begin position="179"/>
        <end position="191"/>
    </location>
</feature>
<dbReference type="PANTHER" id="PTHR12356:SF3">
    <property type="entry name" value="NUCLEAR MIGRATION PROTEIN NUDC"/>
    <property type="match status" value="1"/>
</dbReference>
<protein>
    <recommendedName>
        <fullName evidence="7">Nuclear migration protein nudC</fullName>
    </recommendedName>
</protein>